<dbReference type="KEGG" id="tem:JW646_12090"/>
<evidence type="ECO:0000259" key="1">
    <source>
        <dbReference type="PROSITE" id="PS50206"/>
    </source>
</evidence>
<feature type="domain" description="Rhodanese" evidence="1">
    <location>
        <begin position="82"/>
        <end position="126"/>
    </location>
</feature>
<evidence type="ECO:0000313" key="2">
    <source>
        <dbReference type="EMBL" id="UEL46385.1"/>
    </source>
</evidence>
<dbReference type="InterPro" id="IPR036873">
    <property type="entry name" value="Rhodanese-like_dom_sf"/>
</dbReference>
<dbReference type="AlphaFoldDB" id="A0AAX2ZDF7"/>
<protein>
    <submittedName>
        <fullName evidence="2">Rhodanese-like domain-containing protein</fullName>
    </submittedName>
</protein>
<dbReference type="SUPFAM" id="SSF52821">
    <property type="entry name" value="Rhodanese/Cell cycle control phosphatase"/>
    <property type="match status" value="1"/>
</dbReference>
<dbReference type="Proteomes" id="UP001198983">
    <property type="component" value="Chromosome"/>
</dbReference>
<accession>A0AAX2ZDF7</accession>
<dbReference type="InterPro" id="IPR001763">
    <property type="entry name" value="Rhodanese-like_dom"/>
</dbReference>
<dbReference type="Gene3D" id="3.40.250.10">
    <property type="entry name" value="Rhodanese-like domain"/>
    <property type="match status" value="1"/>
</dbReference>
<dbReference type="EMBL" id="CP081135">
    <property type="protein sequence ID" value="UEL46385.1"/>
    <property type="molecule type" value="Genomic_DNA"/>
</dbReference>
<dbReference type="PROSITE" id="PS50206">
    <property type="entry name" value="RHODANESE_3"/>
    <property type="match status" value="1"/>
</dbReference>
<organism evidence="2 3">
    <name type="scientific">Terrisporobacter hibernicus</name>
    <dbReference type="NCBI Taxonomy" id="2813371"/>
    <lineage>
        <taxon>Bacteria</taxon>
        <taxon>Bacillati</taxon>
        <taxon>Bacillota</taxon>
        <taxon>Clostridia</taxon>
        <taxon>Peptostreptococcales</taxon>
        <taxon>Peptostreptococcaceae</taxon>
        <taxon>Terrisporobacter</taxon>
    </lineage>
</organism>
<name>A0AAX2ZDF7_9FIRM</name>
<sequence>MRIFLKKYLIKYNDITDEITIDARTEDQYNFDKKLQYNVPIINRIQYDFLHKYLIIAEIVIIYGLLKNMKKIKLELLKISNNKKSKIVIACSKGRLRSPTLWAYAKYLGIDAKVLDGGIASIKSNECFCKK</sequence>
<keyword evidence="3" id="KW-1185">Reference proteome</keyword>
<dbReference type="RefSeq" id="WP_074914374.1">
    <property type="nucleotide sequence ID" value="NZ_CP081135.1"/>
</dbReference>
<proteinExistence type="predicted"/>
<dbReference type="Pfam" id="PF00581">
    <property type="entry name" value="Rhodanese"/>
    <property type="match status" value="1"/>
</dbReference>
<gene>
    <name evidence="2" type="ORF">JW646_12090</name>
</gene>
<evidence type="ECO:0000313" key="3">
    <source>
        <dbReference type="Proteomes" id="UP001198983"/>
    </source>
</evidence>
<reference evidence="2 3" key="1">
    <citation type="journal article" date="2023" name="Int. J. Syst. Evol. Microbiol.">
        <title>Terrisporobacter hibernicus sp. nov., isolated from bovine faeces in Northern Ireland.</title>
        <authorList>
            <person name="Mitchell M."/>
            <person name="Nguyen S.V."/>
            <person name="Connor M."/>
            <person name="Fairley D.J."/>
            <person name="Donoghue O."/>
            <person name="Marshall H."/>
            <person name="Koolman L."/>
            <person name="McMullan G."/>
            <person name="Schaffer K.E."/>
            <person name="McGrath J.W."/>
            <person name="Fanning S."/>
        </authorList>
    </citation>
    <scope>NUCLEOTIDE SEQUENCE [LARGE SCALE GENOMIC DNA]</scope>
    <source>
        <strain evidence="2 3">MCA3</strain>
    </source>
</reference>